<organism evidence="2 3">
    <name type="scientific">Methanobacterium spitsbergense</name>
    <dbReference type="NCBI Taxonomy" id="2874285"/>
    <lineage>
        <taxon>Archaea</taxon>
        <taxon>Methanobacteriati</taxon>
        <taxon>Methanobacteriota</taxon>
        <taxon>Methanomada group</taxon>
        <taxon>Methanobacteria</taxon>
        <taxon>Methanobacteriales</taxon>
        <taxon>Methanobacteriaceae</taxon>
        <taxon>Methanobacterium</taxon>
    </lineage>
</organism>
<accession>A0A8T5UX46</accession>
<dbReference type="InterPro" id="IPR039476">
    <property type="entry name" value="P2CMN_synthase_LarB"/>
</dbReference>
<comment type="caution">
    <text evidence="2">The sequence shown here is derived from an EMBL/GenBank/DDBJ whole genome shotgun (WGS) entry which is preliminary data.</text>
</comment>
<dbReference type="Gene3D" id="3.40.50.1970">
    <property type="match status" value="1"/>
</dbReference>
<gene>
    <name evidence="2" type="primary">larB</name>
    <name evidence="2" type="ORF">K8N75_04265</name>
</gene>
<protein>
    <submittedName>
        <fullName evidence="2">Nickel pincer cofactor biosynthesis protein LarB</fullName>
    </submittedName>
</protein>
<dbReference type="SUPFAM" id="SSF52255">
    <property type="entry name" value="N5-CAIR mutase (phosphoribosylaminoimidazole carboxylase, PurE)"/>
    <property type="match status" value="1"/>
</dbReference>
<dbReference type="EMBL" id="JAIOUQ010000003">
    <property type="protein sequence ID" value="MBZ2165259.1"/>
    <property type="molecule type" value="Genomic_DNA"/>
</dbReference>
<dbReference type="PANTHER" id="PTHR43064">
    <property type="entry name" value="PHOSPHORIBOSYLAMINOIMIDAZOLE CARBOXYLASE-RELATED"/>
    <property type="match status" value="1"/>
</dbReference>
<sequence length="257" mass="28000">MREILQKLSDGEISAETAEKMLKTMHIMEIEDFAKMDMCREVRTGVPEAVFAEGKENDEIVKIVMKCADNDGIMVTRLQNDRYQSIKEDLSPLIDRGFKLNYNRKARILVVKEHDPKKIGKIGIITAGTSDIPVAEEARIVAEEVGCDVLRSYDVGVAGIHRLFSQVRIMLEEEVEVLIVVAGMEGALPSVVAGLVDMPVIGVPSSVGYGVGEGGFTALYAMLQSCAPGIAVVNIDNGFGAALFASTIIKSRIKREI</sequence>
<dbReference type="Proteomes" id="UP000825933">
    <property type="component" value="Unassembled WGS sequence"/>
</dbReference>
<name>A0A8T5UX46_9EURY</name>
<evidence type="ECO:0000313" key="3">
    <source>
        <dbReference type="Proteomes" id="UP000825933"/>
    </source>
</evidence>
<dbReference type="AlphaFoldDB" id="A0A8T5UX46"/>
<evidence type="ECO:0000313" key="2">
    <source>
        <dbReference type="EMBL" id="MBZ2165259.1"/>
    </source>
</evidence>
<evidence type="ECO:0000259" key="1">
    <source>
        <dbReference type="SMART" id="SM01001"/>
    </source>
</evidence>
<dbReference type="GO" id="GO:0006189">
    <property type="term" value="P:'de novo' IMP biosynthetic process"/>
    <property type="evidence" value="ECO:0007669"/>
    <property type="project" value="InterPro"/>
</dbReference>
<dbReference type="SMART" id="SM01001">
    <property type="entry name" value="AIRC"/>
    <property type="match status" value="1"/>
</dbReference>
<reference evidence="3" key="1">
    <citation type="journal article" date="2022" name="Microbiol. Resour. Announc.">
        <title>Draft Genome Sequence of a Methanogenic Archaeon from West Spitsbergen Permafrost.</title>
        <authorList>
            <person name="Trubitsyn V."/>
            <person name="Rivkina E."/>
            <person name="Shcherbakova V."/>
        </authorList>
    </citation>
    <scope>NUCLEOTIDE SEQUENCE [LARGE SCALE GENOMIC DNA]</scope>
    <source>
        <strain evidence="3">VT</strain>
    </source>
</reference>
<dbReference type="PANTHER" id="PTHR43064:SF1">
    <property type="entry name" value="SLL1489 PROTEIN"/>
    <property type="match status" value="1"/>
</dbReference>
<proteinExistence type="predicted"/>
<dbReference type="NCBIfam" id="NF033503">
    <property type="entry name" value="LarB"/>
    <property type="match status" value="1"/>
</dbReference>
<feature type="domain" description="PurE" evidence="1">
    <location>
        <begin position="120"/>
        <end position="254"/>
    </location>
</feature>
<dbReference type="Pfam" id="PF00731">
    <property type="entry name" value="AIRC"/>
    <property type="match status" value="1"/>
</dbReference>
<keyword evidence="3" id="KW-1185">Reference proteome</keyword>
<dbReference type="RefSeq" id="WP_223790875.1">
    <property type="nucleotide sequence ID" value="NZ_JAIOUQ010000003.1"/>
</dbReference>
<dbReference type="GO" id="GO:0016787">
    <property type="term" value="F:hydrolase activity"/>
    <property type="evidence" value="ECO:0007669"/>
    <property type="project" value="InterPro"/>
</dbReference>
<dbReference type="InterPro" id="IPR000031">
    <property type="entry name" value="PurE_dom"/>
</dbReference>